<protein>
    <submittedName>
        <fullName evidence="2">Uncharacterized protein</fullName>
    </submittedName>
</protein>
<proteinExistence type="predicted"/>
<name>A0A371G9L4_MUCPR</name>
<comment type="caution">
    <text evidence="2">The sequence shown here is derived from an EMBL/GenBank/DDBJ whole genome shotgun (WGS) entry which is preliminary data.</text>
</comment>
<organism evidence="2 3">
    <name type="scientific">Mucuna pruriens</name>
    <name type="common">Velvet bean</name>
    <name type="synonym">Dolichos pruriens</name>
    <dbReference type="NCBI Taxonomy" id="157652"/>
    <lineage>
        <taxon>Eukaryota</taxon>
        <taxon>Viridiplantae</taxon>
        <taxon>Streptophyta</taxon>
        <taxon>Embryophyta</taxon>
        <taxon>Tracheophyta</taxon>
        <taxon>Spermatophyta</taxon>
        <taxon>Magnoliopsida</taxon>
        <taxon>eudicotyledons</taxon>
        <taxon>Gunneridae</taxon>
        <taxon>Pentapetalae</taxon>
        <taxon>rosids</taxon>
        <taxon>fabids</taxon>
        <taxon>Fabales</taxon>
        <taxon>Fabaceae</taxon>
        <taxon>Papilionoideae</taxon>
        <taxon>50 kb inversion clade</taxon>
        <taxon>NPAAA clade</taxon>
        <taxon>indigoferoid/millettioid clade</taxon>
        <taxon>Phaseoleae</taxon>
        <taxon>Mucuna</taxon>
    </lineage>
</organism>
<evidence type="ECO:0000313" key="3">
    <source>
        <dbReference type="Proteomes" id="UP000257109"/>
    </source>
</evidence>
<dbReference type="AlphaFoldDB" id="A0A371G9L4"/>
<dbReference type="Proteomes" id="UP000257109">
    <property type="component" value="Unassembled WGS sequence"/>
</dbReference>
<feature type="region of interest" description="Disordered" evidence="1">
    <location>
        <begin position="39"/>
        <end position="75"/>
    </location>
</feature>
<evidence type="ECO:0000313" key="2">
    <source>
        <dbReference type="EMBL" id="RDX87215.1"/>
    </source>
</evidence>
<dbReference type="EMBL" id="QJKJ01006290">
    <property type="protein sequence ID" value="RDX87215.1"/>
    <property type="molecule type" value="Genomic_DNA"/>
</dbReference>
<accession>A0A371G9L4</accession>
<gene>
    <name evidence="2" type="ORF">CR513_31346</name>
</gene>
<evidence type="ECO:0000256" key="1">
    <source>
        <dbReference type="SAM" id="MobiDB-lite"/>
    </source>
</evidence>
<sequence length="116" mass="13048">MNNIQSKQIKDVLKSPLNLEIGFRFICKRKGFPFKEIPSEEFDSRTNPFEKGGNARNPTDKDKDNLCDVGGPLTRSKTKTMKQSMLGLSSGIKESLEQSESEAAPKWVTLLQVDEK</sequence>
<keyword evidence="3" id="KW-1185">Reference proteome</keyword>
<feature type="non-terminal residue" evidence="2">
    <location>
        <position position="1"/>
    </location>
</feature>
<reference evidence="2" key="1">
    <citation type="submission" date="2018-05" db="EMBL/GenBank/DDBJ databases">
        <title>Draft genome of Mucuna pruriens seed.</title>
        <authorList>
            <person name="Nnadi N.E."/>
            <person name="Vos R."/>
            <person name="Hasami M.H."/>
            <person name="Devisetty U.K."/>
            <person name="Aguiy J.C."/>
        </authorList>
    </citation>
    <scope>NUCLEOTIDE SEQUENCE [LARGE SCALE GENOMIC DNA]</scope>
    <source>
        <strain evidence="2">JCA_2017</strain>
    </source>
</reference>